<evidence type="ECO:0000313" key="3">
    <source>
        <dbReference type="Proteomes" id="UP001589894"/>
    </source>
</evidence>
<organism evidence="2 3">
    <name type="scientific">Plantactinospora siamensis</name>
    <dbReference type="NCBI Taxonomy" id="555372"/>
    <lineage>
        <taxon>Bacteria</taxon>
        <taxon>Bacillati</taxon>
        <taxon>Actinomycetota</taxon>
        <taxon>Actinomycetes</taxon>
        <taxon>Micromonosporales</taxon>
        <taxon>Micromonosporaceae</taxon>
        <taxon>Plantactinospora</taxon>
    </lineage>
</organism>
<feature type="signal peptide" evidence="1">
    <location>
        <begin position="1"/>
        <end position="23"/>
    </location>
</feature>
<evidence type="ECO:0000256" key="1">
    <source>
        <dbReference type="SAM" id="SignalP"/>
    </source>
</evidence>
<dbReference type="Proteomes" id="UP001589894">
    <property type="component" value="Unassembled WGS sequence"/>
</dbReference>
<dbReference type="RefSeq" id="WP_377343341.1">
    <property type="nucleotide sequence ID" value="NZ_JBHLUE010000026.1"/>
</dbReference>
<proteinExistence type="predicted"/>
<name>A0ABV6P4J1_9ACTN</name>
<gene>
    <name evidence="2" type="ORF">ACFFHU_27915</name>
</gene>
<protein>
    <submittedName>
        <fullName evidence="2">Uncharacterized protein</fullName>
    </submittedName>
</protein>
<comment type="caution">
    <text evidence="2">The sequence shown here is derived from an EMBL/GenBank/DDBJ whole genome shotgun (WGS) entry which is preliminary data.</text>
</comment>
<keyword evidence="3" id="KW-1185">Reference proteome</keyword>
<reference evidence="2 3" key="1">
    <citation type="submission" date="2024-09" db="EMBL/GenBank/DDBJ databases">
        <authorList>
            <person name="Sun Q."/>
            <person name="Mori K."/>
        </authorList>
    </citation>
    <scope>NUCLEOTIDE SEQUENCE [LARGE SCALE GENOMIC DNA]</scope>
    <source>
        <strain evidence="2 3">TBRC 2205</strain>
    </source>
</reference>
<accession>A0ABV6P4J1</accession>
<evidence type="ECO:0000313" key="2">
    <source>
        <dbReference type="EMBL" id="MFC0567958.1"/>
    </source>
</evidence>
<keyword evidence="1" id="KW-0732">Signal</keyword>
<sequence>MSRRSRLSLAVLGALALVLPVGAATAPAGAADRRGAAPAAWDGAGLRPADWTVYGFSQSAVGPAEEDPQVYRLAPDVNIRAFQQWSTAGDEASDYNFGHLARYHGVGAALIGGGTASVIFREQFPSEADFADMSTRDADNLPLPHDEIVPNARRGNLFNPRFRRYLIDWARIQIDGGVDGLFLDEVLGGFSGGQLHGYNGDEGFDDYTIADFNRYLLATYPGFTVDDWKSRFGMTDDNVVRPDVPADDLTHNFNYRTYLRDHGWTGNPLTSANPLSGVWGRVTSNRMYADDASFTATYLRRYWKEIVDTLRAYANDTYHRPILITANGLFPYVDLNSVGMYPWNPDEQTPDGRGADYVPVVGGHLNGAKSLQANYRYLKDLGDRISGDVPTTVFIDWPTDMMSAYLNLPASERQDYWRIFGAEAYANGLFPAFFLKDTVGDPTADQLGLLGFLQTYAQFYRSHAALFRDNGAATGRVTAGAANVSASLLARRDTGARTLHLVNHNYNQRIIPQRRFTVTADVGACPAAVTVVSPDFTGTRKPVWSCRQGTLTVTVDRLDYYDVLALG</sequence>
<dbReference type="EMBL" id="JBHLUE010000026">
    <property type="protein sequence ID" value="MFC0567958.1"/>
    <property type="molecule type" value="Genomic_DNA"/>
</dbReference>
<feature type="chain" id="PRO_5045258284" evidence="1">
    <location>
        <begin position="24"/>
        <end position="567"/>
    </location>
</feature>